<evidence type="ECO:0000313" key="3">
    <source>
        <dbReference type="Proteomes" id="UP000594263"/>
    </source>
</evidence>
<reference evidence="2" key="1">
    <citation type="submission" date="2021-01" db="UniProtKB">
        <authorList>
            <consortium name="EnsemblPlants"/>
        </authorList>
    </citation>
    <scope>IDENTIFICATION</scope>
</reference>
<keyword evidence="1" id="KW-0732">Signal</keyword>
<organism evidence="2 3">
    <name type="scientific">Kalanchoe fedtschenkoi</name>
    <name type="common">Lavender scallops</name>
    <name type="synonym">South American air plant</name>
    <dbReference type="NCBI Taxonomy" id="63787"/>
    <lineage>
        <taxon>Eukaryota</taxon>
        <taxon>Viridiplantae</taxon>
        <taxon>Streptophyta</taxon>
        <taxon>Embryophyta</taxon>
        <taxon>Tracheophyta</taxon>
        <taxon>Spermatophyta</taxon>
        <taxon>Magnoliopsida</taxon>
        <taxon>eudicotyledons</taxon>
        <taxon>Gunneridae</taxon>
        <taxon>Pentapetalae</taxon>
        <taxon>Saxifragales</taxon>
        <taxon>Crassulaceae</taxon>
        <taxon>Kalanchoe</taxon>
    </lineage>
</organism>
<name>A0A7N0T1X1_KALFE</name>
<evidence type="ECO:0000313" key="2">
    <source>
        <dbReference type="EnsemblPlants" id="Kaladp0018s0143.1.v1.1.CDS.1"/>
    </source>
</evidence>
<evidence type="ECO:0008006" key="4">
    <source>
        <dbReference type="Google" id="ProtNLM"/>
    </source>
</evidence>
<dbReference type="EnsemblPlants" id="Kaladp0018s0143.1.v1.1">
    <property type="protein sequence ID" value="Kaladp0018s0143.1.v1.1.CDS.1"/>
    <property type="gene ID" value="Kaladp0018s0143.v1.1"/>
</dbReference>
<dbReference type="Proteomes" id="UP000594263">
    <property type="component" value="Unplaced"/>
</dbReference>
<accession>A0A7N0T1X1</accession>
<dbReference type="Gramene" id="Kaladp0018s0143.1.v1.1">
    <property type="protein sequence ID" value="Kaladp0018s0143.1.v1.1.CDS.1"/>
    <property type="gene ID" value="Kaladp0018s0143.v1.1"/>
</dbReference>
<feature type="signal peptide" evidence="1">
    <location>
        <begin position="1"/>
        <end position="19"/>
    </location>
</feature>
<proteinExistence type="predicted"/>
<dbReference type="AlphaFoldDB" id="A0A7N0T1X1"/>
<sequence>MFFLRFLGVFFLSPAKMLGCTIRRRSMSLLLSNNYTEINSTRSVFFFNPNGSWNACWLYIREYCPNSICHKLNPFEFIWPATFNSSLILNFT</sequence>
<evidence type="ECO:0000256" key="1">
    <source>
        <dbReference type="SAM" id="SignalP"/>
    </source>
</evidence>
<feature type="chain" id="PRO_5029857740" description="Secreted protein" evidence="1">
    <location>
        <begin position="20"/>
        <end position="92"/>
    </location>
</feature>
<keyword evidence="3" id="KW-1185">Reference proteome</keyword>
<protein>
    <recommendedName>
        <fullName evidence="4">Secreted protein</fullName>
    </recommendedName>
</protein>